<keyword evidence="7 14" id="KW-0378">Hydrolase</keyword>
<feature type="transmembrane region" description="Helical" evidence="14">
    <location>
        <begin position="238"/>
        <end position="260"/>
    </location>
</feature>
<organism evidence="15 16">
    <name type="scientific">candidate division WWE3 bacterium CG08_land_8_20_14_0_20_43_13</name>
    <dbReference type="NCBI Taxonomy" id="1975087"/>
    <lineage>
        <taxon>Bacteria</taxon>
        <taxon>Katanobacteria</taxon>
    </lineage>
</organism>
<evidence type="ECO:0000256" key="8">
    <source>
        <dbReference type="ARBA" id="ARBA00022989"/>
    </source>
</evidence>
<proteinExistence type="inferred from homology"/>
<name>A0A2H0X6Q9_UNCKA</name>
<sequence>MDWWSSLLLGAVQGLTEPLPVSSSAHLLLLHNWLGGVGESLTFDTALHLGTALSIFVFFYRDWRSLAREIFLPNPAVFKKIGRILAAVIPVGVVGVFWGDALEGFFRSSFWAAPALLFGSIVMLFSQYFSRVKFNLRDWPMSKAFSVGLAQVLALIPGVSRSGITVSAGLLAGLGKEDSFLFSFMNGGILTLLAGSWSLVKTTRIVGTVSLLEMLPGMAAAFVFGLLGLFLFKRFFWKFGWVPFIIYRILLAVVVFGSIIR</sequence>
<feature type="transmembrane region" description="Helical" evidence="14">
    <location>
        <begin position="141"/>
        <end position="160"/>
    </location>
</feature>
<keyword evidence="8 14" id="KW-1133">Transmembrane helix</keyword>
<dbReference type="GO" id="GO:0046677">
    <property type="term" value="P:response to antibiotic"/>
    <property type="evidence" value="ECO:0007669"/>
    <property type="project" value="UniProtKB-UniRule"/>
</dbReference>
<dbReference type="PANTHER" id="PTHR30622">
    <property type="entry name" value="UNDECAPRENYL-DIPHOSPHATASE"/>
    <property type="match status" value="1"/>
</dbReference>
<reference evidence="16" key="1">
    <citation type="submission" date="2017-09" db="EMBL/GenBank/DDBJ databases">
        <title>Depth-based differentiation of microbial function through sediment-hosted aquifers and enrichment of novel symbionts in the deep terrestrial subsurface.</title>
        <authorList>
            <person name="Probst A.J."/>
            <person name="Ladd B."/>
            <person name="Jarett J.K."/>
            <person name="Geller-Mcgrath D.E."/>
            <person name="Sieber C.M.K."/>
            <person name="Emerson J.B."/>
            <person name="Anantharaman K."/>
            <person name="Thomas B.C."/>
            <person name="Malmstrom R."/>
            <person name="Stieglmeier M."/>
            <person name="Klingl A."/>
            <person name="Woyke T."/>
            <person name="Ryan C.M."/>
            <person name="Banfield J.F."/>
        </authorList>
    </citation>
    <scope>NUCLEOTIDE SEQUENCE [LARGE SCALE GENOMIC DNA]</scope>
</reference>
<evidence type="ECO:0000256" key="9">
    <source>
        <dbReference type="ARBA" id="ARBA00023136"/>
    </source>
</evidence>
<gene>
    <name evidence="14" type="primary">uppP</name>
    <name evidence="15" type="ORF">COT52_02885</name>
</gene>
<evidence type="ECO:0000256" key="5">
    <source>
        <dbReference type="ARBA" id="ARBA00022475"/>
    </source>
</evidence>
<keyword evidence="10 14" id="KW-0046">Antibiotic resistance</keyword>
<dbReference type="GO" id="GO:0005886">
    <property type="term" value="C:plasma membrane"/>
    <property type="evidence" value="ECO:0007669"/>
    <property type="project" value="UniProtKB-SubCell"/>
</dbReference>
<dbReference type="PANTHER" id="PTHR30622:SF2">
    <property type="entry name" value="UNDECAPRENYL-DIPHOSPHATASE"/>
    <property type="match status" value="1"/>
</dbReference>
<keyword evidence="14" id="KW-0573">Peptidoglycan synthesis</keyword>
<keyword evidence="5 14" id="KW-1003">Cell membrane</keyword>
<comment type="catalytic activity">
    <reaction evidence="13 14">
        <text>di-trans,octa-cis-undecaprenyl diphosphate + H2O = di-trans,octa-cis-undecaprenyl phosphate + phosphate + H(+)</text>
        <dbReference type="Rhea" id="RHEA:28094"/>
        <dbReference type="ChEBI" id="CHEBI:15377"/>
        <dbReference type="ChEBI" id="CHEBI:15378"/>
        <dbReference type="ChEBI" id="CHEBI:43474"/>
        <dbReference type="ChEBI" id="CHEBI:58405"/>
        <dbReference type="ChEBI" id="CHEBI:60392"/>
        <dbReference type="EC" id="3.6.1.27"/>
    </reaction>
</comment>
<dbReference type="Proteomes" id="UP000231414">
    <property type="component" value="Unassembled WGS sequence"/>
</dbReference>
<dbReference type="HAMAP" id="MF_01006">
    <property type="entry name" value="Undec_diphosphatase"/>
    <property type="match status" value="1"/>
</dbReference>
<feature type="transmembrane region" description="Helical" evidence="14">
    <location>
        <begin position="212"/>
        <end position="232"/>
    </location>
</feature>
<feature type="transmembrane region" description="Helical" evidence="14">
    <location>
        <begin position="81"/>
        <end position="98"/>
    </location>
</feature>
<feature type="transmembrane region" description="Helical" evidence="14">
    <location>
        <begin position="40"/>
        <end position="60"/>
    </location>
</feature>
<evidence type="ECO:0000313" key="15">
    <source>
        <dbReference type="EMBL" id="PIS20610.1"/>
    </source>
</evidence>
<evidence type="ECO:0000256" key="7">
    <source>
        <dbReference type="ARBA" id="ARBA00022801"/>
    </source>
</evidence>
<dbReference type="GO" id="GO:0009252">
    <property type="term" value="P:peptidoglycan biosynthetic process"/>
    <property type="evidence" value="ECO:0007669"/>
    <property type="project" value="UniProtKB-KW"/>
</dbReference>
<keyword evidence="14" id="KW-0133">Cell shape</keyword>
<dbReference type="AlphaFoldDB" id="A0A2H0X6Q9"/>
<feature type="transmembrane region" description="Helical" evidence="14">
    <location>
        <begin position="180"/>
        <end position="200"/>
    </location>
</feature>
<evidence type="ECO:0000256" key="12">
    <source>
        <dbReference type="ARBA" id="ARBA00032932"/>
    </source>
</evidence>
<evidence type="ECO:0000256" key="10">
    <source>
        <dbReference type="ARBA" id="ARBA00023251"/>
    </source>
</evidence>
<comment type="subcellular location">
    <subcellularLocation>
        <location evidence="1 14">Cell membrane</location>
        <topology evidence="1 14">Multi-pass membrane protein</topology>
    </subcellularLocation>
</comment>
<keyword evidence="6 14" id="KW-0812">Transmembrane</keyword>
<comment type="function">
    <text evidence="14">Catalyzes the dephosphorylation of undecaprenyl diphosphate (UPP). Confers resistance to bacitracin.</text>
</comment>
<dbReference type="GO" id="GO:0008360">
    <property type="term" value="P:regulation of cell shape"/>
    <property type="evidence" value="ECO:0007669"/>
    <property type="project" value="UniProtKB-KW"/>
</dbReference>
<comment type="caution">
    <text evidence="15">The sequence shown here is derived from an EMBL/GenBank/DDBJ whole genome shotgun (WGS) entry which is preliminary data.</text>
</comment>
<evidence type="ECO:0000256" key="1">
    <source>
        <dbReference type="ARBA" id="ARBA00004651"/>
    </source>
</evidence>
<keyword evidence="9 14" id="KW-0472">Membrane</keyword>
<accession>A0A2H0X6Q9</accession>
<dbReference type="GO" id="GO:0050380">
    <property type="term" value="F:undecaprenyl-diphosphatase activity"/>
    <property type="evidence" value="ECO:0007669"/>
    <property type="project" value="UniProtKB-UniRule"/>
</dbReference>
<comment type="miscellaneous">
    <text evidence="14">Bacitracin is thought to be involved in the inhibition of peptidoglycan synthesis by sequestering undecaprenyl diphosphate, thereby reducing the pool of lipid carrier available.</text>
</comment>
<feature type="transmembrane region" description="Helical" evidence="14">
    <location>
        <begin position="110"/>
        <end position="129"/>
    </location>
</feature>
<evidence type="ECO:0000256" key="13">
    <source>
        <dbReference type="ARBA" id="ARBA00047594"/>
    </source>
</evidence>
<evidence type="ECO:0000256" key="14">
    <source>
        <dbReference type="HAMAP-Rule" id="MF_01006"/>
    </source>
</evidence>
<evidence type="ECO:0000256" key="3">
    <source>
        <dbReference type="ARBA" id="ARBA00012374"/>
    </source>
</evidence>
<protein>
    <recommendedName>
        <fullName evidence="4 14">Undecaprenyl-diphosphatase</fullName>
        <ecNumber evidence="3 14">3.6.1.27</ecNumber>
    </recommendedName>
    <alternativeName>
        <fullName evidence="12 14">Bacitracin resistance protein</fullName>
    </alternativeName>
    <alternativeName>
        <fullName evidence="11 14">Undecaprenyl pyrophosphate phosphatase</fullName>
    </alternativeName>
</protein>
<dbReference type="Pfam" id="PF02673">
    <property type="entry name" value="BacA"/>
    <property type="match status" value="1"/>
</dbReference>
<evidence type="ECO:0000256" key="11">
    <source>
        <dbReference type="ARBA" id="ARBA00032707"/>
    </source>
</evidence>
<evidence type="ECO:0000313" key="16">
    <source>
        <dbReference type="Proteomes" id="UP000231414"/>
    </source>
</evidence>
<evidence type="ECO:0000256" key="2">
    <source>
        <dbReference type="ARBA" id="ARBA00010621"/>
    </source>
</evidence>
<keyword evidence="14" id="KW-0961">Cell wall biogenesis/degradation</keyword>
<dbReference type="EC" id="3.6.1.27" evidence="3 14"/>
<evidence type="ECO:0000256" key="6">
    <source>
        <dbReference type="ARBA" id="ARBA00022692"/>
    </source>
</evidence>
<evidence type="ECO:0000256" key="4">
    <source>
        <dbReference type="ARBA" id="ARBA00021581"/>
    </source>
</evidence>
<dbReference type="GO" id="GO:0071555">
    <property type="term" value="P:cell wall organization"/>
    <property type="evidence" value="ECO:0007669"/>
    <property type="project" value="UniProtKB-KW"/>
</dbReference>
<dbReference type="EMBL" id="PEYW01000041">
    <property type="protein sequence ID" value="PIS20610.1"/>
    <property type="molecule type" value="Genomic_DNA"/>
</dbReference>
<comment type="similarity">
    <text evidence="2 14">Belongs to the UppP family.</text>
</comment>
<dbReference type="InterPro" id="IPR003824">
    <property type="entry name" value="UppP"/>
</dbReference>